<dbReference type="GeneID" id="37020723"/>
<evidence type="ECO:0000256" key="1">
    <source>
        <dbReference type="ARBA" id="ARBA00022801"/>
    </source>
</evidence>
<sequence length="506" mass="55554">MASGERITVTYSRPNRSANAEAIKLDLYAFVPPVNPTDPGPTFSKQNRLPFILYLHGGHFLTGSRRDIPPWLASLARDNGLPLICADYRLAPHAGPSDALEDVQNLWTFIREELNWVIACSGNGAEVESGNEMLENDFGELQRRGGVDIERGIIVGTGSGGYLAAMGGAILSPPPLAMVLGYPLLEINKVLTDSPGYFVPASTPGHLRPLLNPDHVGQVELAKTSVPDMPMALDKSPYAADMRARFGMDTREPWKGKEESIKRQGLAEFLLKDDRLDALLRKASPDLVLPSDVLLSNSNGKPLQDQRNRPYPPTLIYHGQNDERISPDSSKRFLDVIRTAEPVAATMDALASGGFSHSSFNETTRRDQSQATACENGKGEFTTTETALRCVSQNPNHTSRYLYLEMEGTNSGHAFDALLPREMRQPPFSKICPKSIGDRYKASLIHAERFIQHWLLEGSAERAAAQKARREAESRRDGTSTDSSAERDSQNAGGARIKLPVRGPRL</sequence>
<dbReference type="STRING" id="1280837.A0A316VF12"/>
<dbReference type="Proteomes" id="UP000245771">
    <property type="component" value="Unassembled WGS sequence"/>
</dbReference>
<dbReference type="AlphaFoldDB" id="A0A316VF12"/>
<dbReference type="Gene3D" id="3.40.50.1820">
    <property type="entry name" value="alpha/beta hydrolase"/>
    <property type="match status" value="1"/>
</dbReference>
<dbReference type="PANTHER" id="PTHR48081">
    <property type="entry name" value="AB HYDROLASE SUPERFAMILY PROTEIN C4A8.06C"/>
    <property type="match status" value="1"/>
</dbReference>
<dbReference type="EMBL" id="KZ819603">
    <property type="protein sequence ID" value="PWN36217.1"/>
    <property type="molecule type" value="Genomic_DNA"/>
</dbReference>
<dbReference type="InterPro" id="IPR013094">
    <property type="entry name" value="AB_hydrolase_3"/>
</dbReference>
<gene>
    <name evidence="4" type="ORF">FA14DRAFT_161033</name>
</gene>
<keyword evidence="1 4" id="KW-0378">Hydrolase</keyword>
<evidence type="ECO:0000259" key="3">
    <source>
        <dbReference type="Pfam" id="PF07859"/>
    </source>
</evidence>
<feature type="region of interest" description="Disordered" evidence="2">
    <location>
        <begin position="463"/>
        <end position="506"/>
    </location>
</feature>
<organism evidence="4 5">
    <name type="scientific">Meira miltonrushii</name>
    <dbReference type="NCBI Taxonomy" id="1280837"/>
    <lineage>
        <taxon>Eukaryota</taxon>
        <taxon>Fungi</taxon>
        <taxon>Dikarya</taxon>
        <taxon>Basidiomycota</taxon>
        <taxon>Ustilaginomycotina</taxon>
        <taxon>Exobasidiomycetes</taxon>
        <taxon>Exobasidiales</taxon>
        <taxon>Brachybasidiaceae</taxon>
        <taxon>Meira</taxon>
    </lineage>
</organism>
<evidence type="ECO:0000313" key="4">
    <source>
        <dbReference type="EMBL" id="PWN36217.1"/>
    </source>
</evidence>
<evidence type="ECO:0000313" key="5">
    <source>
        <dbReference type="Proteomes" id="UP000245771"/>
    </source>
</evidence>
<reference evidence="4 5" key="1">
    <citation type="journal article" date="2018" name="Mol. Biol. Evol.">
        <title>Broad Genomic Sampling Reveals a Smut Pathogenic Ancestry of the Fungal Clade Ustilaginomycotina.</title>
        <authorList>
            <person name="Kijpornyongpan T."/>
            <person name="Mondo S.J."/>
            <person name="Barry K."/>
            <person name="Sandor L."/>
            <person name="Lee J."/>
            <person name="Lipzen A."/>
            <person name="Pangilinan J."/>
            <person name="LaButti K."/>
            <person name="Hainaut M."/>
            <person name="Henrissat B."/>
            <person name="Grigoriev I.V."/>
            <person name="Spatafora J.W."/>
            <person name="Aime M.C."/>
        </authorList>
    </citation>
    <scope>NUCLEOTIDE SEQUENCE [LARGE SCALE GENOMIC DNA]</scope>
    <source>
        <strain evidence="4 5">MCA 3882</strain>
    </source>
</reference>
<dbReference type="GO" id="GO:0016787">
    <property type="term" value="F:hydrolase activity"/>
    <property type="evidence" value="ECO:0007669"/>
    <property type="project" value="UniProtKB-KW"/>
</dbReference>
<dbReference type="InterPro" id="IPR050300">
    <property type="entry name" value="GDXG_lipolytic_enzyme"/>
</dbReference>
<feature type="domain" description="Alpha/beta hydrolase fold-3" evidence="3">
    <location>
        <begin position="52"/>
        <end position="187"/>
    </location>
</feature>
<accession>A0A316VF12</accession>
<evidence type="ECO:0000256" key="2">
    <source>
        <dbReference type="SAM" id="MobiDB-lite"/>
    </source>
</evidence>
<dbReference type="OrthoDB" id="19653at2759"/>
<proteinExistence type="predicted"/>
<dbReference type="PANTHER" id="PTHR48081:SF3">
    <property type="entry name" value="ALPHA_BETA HYDROLASE FOLD-3 DOMAIN-CONTAINING PROTEIN"/>
    <property type="match status" value="1"/>
</dbReference>
<dbReference type="SUPFAM" id="SSF53474">
    <property type="entry name" value="alpha/beta-Hydrolases"/>
    <property type="match status" value="1"/>
</dbReference>
<dbReference type="Pfam" id="PF07859">
    <property type="entry name" value="Abhydrolase_3"/>
    <property type="match status" value="1"/>
</dbReference>
<dbReference type="RefSeq" id="XP_025356519.1">
    <property type="nucleotide sequence ID" value="XM_025498942.1"/>
</dbReference>
<feature type="compositionally biased region" description="Basic and acidic residues" evidence="2">
    <location>
        <begin position="468"/>
        <end position="489"/>
    </location>
</feature>
<dbReference type="InterPro" id="IPR029058">
    <property type="entry name" value="AB_hydrolase_fold"/>
</dbReference>
<protein>
    <submittedName>
        <fullName evidence="4">Alpha/beta-hydrolase</fullName>
    </submittedName>
</protein>
<keyword evidence="5" id="KW-1185">Reference proteome</keyword>
<name>A0A316VF12_9BASI</name>
<dbReference type="InParanoid" id="A0A316VF12"/>